<proteinExistence type="predicted"/>
<evidence type="ECO:0000313" key="3">
    <source>
        <dbReference type="Proteomes" id="UP001497623"/>
    </source>
</evidence>
<evidence type="ECO:0000256" key="1">
    <source>
        <dbReference type="SAM" id="Phobius"/>
    </source>
</evidence>
<keyword evidence="1" id="KW-1133">Transmembrane helix</keyword>
<feature type="transmembrane region" description="Helical" evidence="1">
    <location>
        <begin position="70"/>
        <end position="92"/>
    </location>
</feature>
<name>A0AAV2PT90_MEGNR</name>
<comment type="caution">
    <text evidence="2">The sequence shown here is derived from an EMBL/GenBank/DDBJ whole genome shotgun (WGS) entry which is preliminary data.</text>
</comment>
<keyword evidence="3" id="KW-1185">Reference proteome</keyword>
<reference evidence="2 3" key="1">
    <citation type="submission" date="2024-05" db="EMBL/GenBank/DDBJ databases">
        <authorList>
            <person name="Wallberg A."/>
        </authorList>
    </citation>
    <scope>NUCLEOTIDE SEQUENCE [LARGE SCALE GENOMIC DNA]</scope>
</reference>
<sequence>LEDLGALLSYEEWEAKQKRTAAQRKAAKLRSYGLLRALLSHMDAILGDGTPKVSSFARRSHLYTWLYHRLFILITIAYLNGANVGYCSLYIWRHKAHIPANDVYQDLLRISTL</sequence>
<accession>A0AAV2PT90</accession>
<keyword evidence="1" id="KW-0472">Membrane</keyword>
<feature type="non-terminal residue" evidence="2">
    <location>
        <position position="1"/>
    </location>
</feature>
<dbReference type="Proteomes" id="UP001497623">
    <property type="component" value="Unassembled WGS sequence"/>
</dbReference>
<dbReference type="AlphaFoldDB" id="A0AAV2PT90"/>
<gene>
    <name evidence="2" type="ORF">MNOR_LOCUS4052</name>
</gene>
<keyword evidence="1" id="KW-0812">Transmembrane</keyword>
<organism evidence="2 3">
    <name type="scientific">Meganyctiphanes norvegica</name>
    <name type="common">Northern krill</name>
    <name type="synonym">Thysanopoda norvegica</name>
    <dbReference type="NCBI Taxonomy" id="48144"/>
    <lineage>
        <taxon>Eukaryota</taxon>
        <taxon>Metazoa</taxon>
        <taxon>Ecdysozoa</taxon>
        <taxon>Arthropoda</taxon>
        <taxon>Crustacea</taxon>
        <taxon>Multicrustacea</taxon>
        <taxon>Malacostraca</taxon>
        <taxon>Eumalacostraca</taxon>
        <taxon>Eucarida</taxon>
        <taxon>Euphausiacea</taxon>
        <taxon>Euphausiidae</taxon>
        <taxon>Meganyctiphanes</taxon>
    </lineage>
</organism>
<protein>
    <submittedName>
        <fullName evidence="2">Uncharacterized protein</fullName>
    </submittedName>
</protein>
<evidence type="ECO:0000313" key="2">
    <source>
        <dbReference type="EMBL" id="CAL4064403.1"/>
    </source>
</evidence>
<dbReference type="EMBL" id="CAXKWB010001462">
    <property type="protein sequence ID" value="CAL4064403.1"/>
    <property type="molecule type" value="Genomic_DNA"/>
</dbReference>